<gene>
    <name evidence="4" type="ORF">BG454_09280</name>
</gene>
<proteinExistence type="inferred from homology"/>
<keyword evidence="2" id="KW-0997">Cell inner membrane</keyword>
<dbReference type="PANTHER" id="PTHR30188:SF3">
    <property type="entry name" value="ABC TRANSPORTER PERMEASE"/>
    <property type="match status" value="1"/>
</dbReference>
<dbReference type="PANTHER" id="PTHR30188">
    <property type="entry name" value="ABC TRANSPORTER PERMEASE PROTEIN-RELATED"/>
    <property type="match status" value="1"/>
</dbReference>
<evidence type="ECO:0000313" key="4">
    <source>
        <dbReference type="EMBL" id="ATX67795.1"/>
    </source>
</evidence>
<comment type="function">
    <text evidence="1">Could be part of an ABC transporter complex.</text>
</comment>
<keyword evidence="2" id="KW-1133">Transmembrane helix</keyword>
<dbReference type="OrthoDB" id="9805022at2"/>
<dbReference type="InterPro" id="IPR002645">
    <property type="entry name" value="STAS_dom"/>
</dbReference>
<dbReference type="Gene3D" id="3.30.750.24">
    <property type="entry name" value="STAS domain"/>
    <property type="match status" value="1"/>
</dbReference>
<dbReference type="InterPro" id="IPR030802">
    <property type="entry name" value="Permease_MalE"/>
</dbReference>
<dbReference type="NCBIfam" id="TIGR00056">
    <property type="entry name" value="MlaE family lipid ABC transporter permease subunit"/>
    <property type="match status" value="1"/>
</dbReference>
<comment type="similarity">
    <text evidence="2">Belongs to the MlaE permease family.</text>
</comment>
<dbReference type="AlphaFoldDB" id="A0A2K8KJ52"/>
<feature type="transmembrane region" description="Helical" evidence="2">
    <location>
        <begin position="147"/>
        <end position="167"/>
    </location>
</feature>
<reference evidence="4 5" key="1">
    <citation type="submission" date="2017-11" db="EMBL/GenBank/DDBJ databases">
        <title>Revised Sequence and Annotation of the Rhodobaca barguzinensis strain alga05 Genome.</title>
        <authorList>
            <person name="Kopejtka K."/>
            <person name="Tomasch J.M."/>
            <person name="Bunk B."/>
            <person name="Koblizek M."/>
        </authorList>
    </citation>
    <scope>NUCLEOTIDE SEQUENCE [LARGE SCALE GENOMIC DNA]</scope>
    <source>
        <strain evidence="5">alga05</strain>
    </source>
</reference>
<dbReference type="GO" id="GO:0005548">
    <property type="term" value="F:phospholipid transporter activity"/>
    <property type="evidence" value="ECO:0007669"/>
    <property type="project" value="TreeGrafter"/>
</dbReference>
<dbReference type="PROSITE" id="PS50801">
    <property type="entry name" value="STAS"/>
    <property type="match status" value="1"/>
</dbReference>
<dbReference type="InterPro" id="IPR036513">
    <property type="entry name" value="STAS_dom_sf"/>
</dbReference>
<dbReference type="STRING" id="441209.GCA_001870665_01634"/>
<dbReference type="GO" id="GO:0043190">
    <property type="term" value="C:ATP-binding cassette (ABC) transporter complex"/>
    <property type="evidence" value="ECO:0007669"/>
    <property type="project" value="InterPro"/>
</dbReference>
<evidence type="ECO:0000256" key="2">
    <source>
        <dbReference type="RuleBase" id="RU362044"/>
    </source>
</evidence>
<dbReference type="KEGG" id="rbg:BG454_09280"/>
<keyword evidence="2" id="KW-0472">Membrane</keyword>
<keyword evidence="5" id="KW-1185">Reference proteome</keyword>
<evidence type="ECO:0000259" key="3">
    <source>
        <dbReference type="PROSITE" id="PS50801"/>
    </source>
</evidence>
<accession>A0A2K8KJ52</accession>
<keyword evidence="2" id="KW-1003">Cell membrane</keyword>
<sequence length="355" mass="37589">MSGSVTVRNLSDAASALRQIEGSGDIELDLSQLESLDTAGAYALQKQRQKLAAVGAALQFVNLRADHQALIDRVEAAMPKPESVPAARLSVIDLLEKLGRTVTGAGRFLIDLVAMLGLFLARLGYLLRHPSEFRVTALVHHCDQVGWKAVPIVALMGFLIGVVLAFQGSVQLRQFGAEIFVVDLIAISILRELGILLTAIIVAGRTASSFTAAIGSMKMREEIDAMRTLAIDPATALFVPRILALLITLPILGAIANVMGLFGGAMMAWIELGISPGMFLTRLLEDTSVDHVLVGFVKAPVFAMIIGVIGCHAGMQVGGNAESLGAQTSAAVVRAIFMVIVADALFSVFFAIMGI</sequence>
<feature type="domain" description="STAS" evidence="3">
    <location>
        <begin position="1"/>
        <end position="105"/>
    </location>
</feature>
<feature type="transmembrane region" description="Helical" evidence="2">
    <location>
        <begin position="335"/>
        <end position="353"/>
    </location>
</feature>
<organism evidence="4 5">
    <name type="scientific">Roseinatronobacter bogoriensis subsp. barguzinensis</name>
    <dbReference type="NCBI Taxonomy" id="441209"/>
    <lineage>
        <taxon>Bacteria</taxon>
        <taxon>Pseudomonadati</taxon>
        <taxon>Pseudomonadota</taxon>
        <taxon>Alphaproteobacteria</taxon>
        <taxon>Rhodobacterales</taxon>
        <taxon>Paracoccaceae</taxon>
        <taxon>Roseinatronobacter</taxon>
    </lineage>
</organism>
<feature type="transmembrane region" description="Helical" evidence="2">
    <location>
        <begin position="242"/>
        <end position="270"/>
    </location>
</feature>
<dbReference type="Pfam" id="PF02405">
    <property type="entry name" value="MlaE"/>
    <property type="match status" value="1"/>
</dbReference>
<keyword evidence="2" id="KW-0812">Transmembrane</keyword>
<dbReference type="EMBL" id="CP024899">
    <property type="protein sequence ID" value="ATX67795.1"/>
    <property type="molecule type" value="Genomic_DNA"/>
</dbReference>
<dbReference type="Proteomes" id="UP000228948">
    <property type="component" value="Chromosome"/>
</dbReference>
<comment type="subcellular location">
    <subcellularLocation>
        <location evidence="2">Cell inner membrane</location>
        <topology evidence="2">Multi-pass membrane protein</topology>
    </subcellularLocation>
</comment>
<protein>
    <submittedName>
        <fullName evidence="4">STAS domain-containing protein</fullName>
    </submittedName>
</protein>
<dbReference type="SUPFAM" id="SSF52091">
    <property type="entry name" value="SpoIIaa-like"/>
    <property type="match status" value="1"/>
</dbReference>
<evidence type="ECO:0000256" key="1">
    <source>
        <dbReference type="ARBA" id="ARBA00003787"/>
    </source>
</evidence>
<dbReference type="Pfam" id="PF01740">
    <property type="entry name" value="STAS"/>
    <property type="match status" value="1"/>
</dbReference>
<name>A0A2K8KJ52_9RHOB</name>
<evidence type="ECO:0000313" key="5">
    <source>
        <dbReference type="Proteomes" id="UP000228948"/>
    </source>
</evidence>
<dbReference type="InterPro" id="IPR003453">
    <property type="entry name" value="ABC_MlaE_roteobac"/>
</dbReference>
<feature type="transmembrane region" description="Helical" evidence="2">
    <location>
        <begin position="108"/>
        <end position="127"/>
    </location>
</feature>
<feature type="transmembrane region" description="Helical" evidence="2">
    <location>
        <begin position="291"/>
        <end position="315"/>
    </location>
</feature>